<feature type="region of interest" description="Disordered" evidence="1">
    <location>
        <begin position="1"/>
        <end position="39"/>
    </location>
</feature>
<dbReference type="Gene3D" id="2.60.40.790">
    <property type="match status" value="1"/>
</dbReference>
<dbReference type="RefSeq" id="XP_002178879.1">
    <property type="nucleotide sequence ID" value="XM_002178843.1"/>
</dbReference>
<dbReference type="Proteomes" id="UP000000759">
    <property type="component" value="Chromosome 5"/>
</dbReference>
<evidence type="ECO:0000256" key="1">
    <source>
        <dbReference type="SAM" id="MobiDB-lite"/>
    </source>
</evidence>
<protein>
    <recommendedName>
        <fullName evidence="4">CS domain-containing protein</fullName>
    </recommendedName>
</protein>
<dbReference type="eggNOG" id="ENOG502SAFV">
    <property type="taxonomic scope" value="Eukaryota"/>
</dbReference>
<dbReference type="AlphaFoldDB" id="B7FV81"/>
<evidence type="ECO:0008006" key="4">
    <source>
        <dbReference type="Google" id="ProtNLM"/>
    </source>
</evidence>
<dbReference type="GO" id="GO:0005634">
    <property type="term" value="C:nucleus"/>
    <property type="evidence" value="ECO:0007669"/>
    <property type="project" value="TreeGrafter"/>
</dbReference>
<dbReference type="PaxDb" id="2850-Phatr44999"/>
<dbReference type="InterPro" id="IPR052289">
    <property type="entry name" value="Calcyclin-binding_UBL-bridge"/>
</dbReference>
<dbReference type="KEGG" id="pti:PHATRDRAFT_44999"/>
<keyword evidence="3" id="KW-1185">Reference proteome</keyword>
<dbReference type="OrthoDB" id="164025at2759"/>
<dbReference type="PANTHER" id="PTHR13164">
    <property type="entry name" value="CALICYLIN BINDING PROTEIN"/>
    <property type="match status" value="1"/>
</dbReference>
<reference evidence="2 3" key="1">
    <citation type="journal article" date="2008" name="Nature">
        <title>The Phaeodactylum genome reveals the evolutionary history of diatom genomes.</title>
        <authorList>
            <person name="Bowler C."/>
            <person name="Allen A.E."/>
            <person name="Badger J.H."/>
            <person name="Grimwood J."/>
            <person name="Jabbari K."/>
            <person name="Kuo A."/>
            <person name="Maheswari U."/>
            <person name="Martens C."/>
            <person name="Maumus F."/>
            <person name="Otillar R.P."/>
            <person name="Rayko E."/>
            <person name="Salamov A."/>
            <person name="Vandepoele K."/>
            <person name="Beszteri B."/>
            <person name="Gruber A."/>
            <person name="Heijde M."/>
            <person name="Katinka M."/>
            <person name="Mock T."/>
            <person name="Valentin K."/>
            <person name="Verret F."/>
            <person name="Berges J.A."/>
            <person name="Brownlee C."/>
            <person name="Cadoret J.P."/>
            <person name="Chiovitti A."/>
            <person name="Choi C.J."/>
            <person name="Coesel S."/>
            <person name="De Martino A."/>
            <person name="Detter J.C."/>
            <person name="Durkin C."/>
            <person name="Falciatore A."/>
            <person name="Fournet J."/>
            <person name="Haruta M."/>
            <person name="Huysman M.J."/>
            <person name="Jenkins B.D."/>
            <person name="Jiroutova K."/>
            <person name="Jorgensen R.E."/>
            <person name="Joubert Y."/>
            <person name="Kaplan A."/>
            <person name="Kroger N."/>
            <person name="Kroth P.G."/>
            <person name="La Roche J."/>
            <person name="Lindquist E."/>
            <person name="Lommer M."/>
            <person name="Martin-Jezequel V."/>
            <person name="Lopez P.J."/>
            <person name="Lucas S."/>
            <person name="Mangogna M."/>
            <person name="McGinnis K."/>
            <person name="Medlin L.K."/>
            <person name="Montsant A."/>
            <person name="Oudot-Le Secq M.P."/>
            <person name="Napoli C."/>
            <person name="Obornik M."/>
            <person name="Parker M.S."/>
            <person name="Petit J.L."/>
            <person name="Porcel B.M."/>
            <person name="Poulsen N."/>
            <person name="Robison M."/>
            <person name="Rychlewski L."/>
            <person name="Rynearson T.A."/>
            <person name="Schmutz J."/>
            <person name="Shapiro H."/>
            <person name="Siaut M."/>
            <person name="Stanley M."/>
            <person name="Sussman M.R."/>
            <person name="Taylor A.R."/>
            <person name="Vardi A."/>
            <person name="von Dassow P."/>
            <person name="Vyverman W."/>
            <person name="Willis A."/>
            <person name="Wyrwicz L.S."/>
            <person name="Rokhsar D.S."/>
            <person name="Weissenbach J."/>
            <person name="Armbrust E.V."/>
            <person name="Green B.R."/>
            <person name="Van de Peer Y."/>
            <person name="Grigoriev I.V."/>
        </authorList>
    </citation>
    <scope>NUCLEOTIDE SEQUENCE [LARGE SCALE GENOMIC DNA]</scope>
    <source>
        <strain evidence="2 3">CCAP 1055/1</strain>
    </source>
</reference>
<dbReference type="GeneID" id="7199516"/>
<reference evidence="3" key="2">
    <citation type="submission" date="2008-08" db="EMBL/GenBank/DDBJ databases">
        <authorList>
            <consortium name="Diatom Consortium"/>
            <person name="Grigoriev I."/>
            <person name="Grimwood J."/>
            <person name="Kuo A."/>
            <person name="Otillar R.P."/>
            <person name="Salamov A."/>
            <person name="Detter J.C."/>
            <person name="Lindquist E."/>
            <person name="Shapiro H."/>
            <person name="Lucas S."/>
            <person name="Glavina del Rio T."/>
            <person name="Pitluck S."/>
            <person name="Rokhsar D."/>
            <person name="Bowler C."/>
        </authorList>
    </citation>
    <scope>GENOME REANNOTATION</scope>
    <source>
        <strain evidence="3">CCAP 1055/1</strain>
    </source>
</reference>
<dbReference type="InterPro" id="IPR008978">
    <property type="entry name" value="HSP20-like_chaperone"/>
</dbReference>
<feature type="region of interest" description="Disordered" evidence="1">
    <location>
        <begin position="60"/>
        <end position="94"/>
    </location>
</feature>
<dbReference type="HOGENOM" id="CLU_1386584_0_0_1"/>
<organism evidence="2 3">
    <name type="scientific">Phaeodactylum tricornutum (strain CCAP 1055/1)</name>
    <dbReference type="NCBI Taxonomy" id="556484"/>
    <lineage>
        <taxon>Eukaryota</taxon>
        <taxon>Sar</taxon>
        <taxon>Stramenopiles</taxon>
        <taxon>Ochrophyta</taxon>
        <taxon>Bacillariophyta</taxon>
        <taxon>Bacillariophyceae</taxon>
        <taxon>Bacillariophycidae</taxon>
        <taxon>Naviculales</taxon>
        <taxon>Phaeodactylaceae</taxon>
        <taxon>Phaeodactylum</taxon>
    </lineage>
</organism>
<dbReference type="EMBL" id="CM000608">
    <property type="protein sequence ID" value="EEC49577.1"/>
    <property type="molecule type" value="Genomic_DNA"/>
</dbReference>
<dbReference type="OMA" id="NIVLEWA"/>
<gene>
    <name evidence="2" type="ORF">PHATRDRAFT_44999</name>
</gene>
<proteinExistence type="predicted"/>
<feature type="compositionally biased region" description="Low complexity" evidence="1">
    <location>
        <begin position="75"/>
        <end position="94"/>
    </location>
</feature>
<dbReference type="SUPFAM" id="SSF49764">
    <property type="entry name" value="HSP20-like chaperones"/>
    <property type="match status" value="1"/>
</dbReference>
<evidence type="ECO:0000313" key="3">
    <source>
        <dbReference type="Proteomes" id="UP000000759"/>
    </source>
</evidence>
<evidence type="ECO:0000313" key="2">
    <source>
        <dbReference type="EMBL" id="EEC49577.1"/>
    </source>
</evidence>
<feature type="compositionally biased region" description="Low complexity" evidence="1">
    <location>
        <begin position="1"/>
        <end position="24"/>
    </location>
</feature>
<sequence>MTSTNSTTTTTTNSTTTGNSPRNGTTDDDDDESSRSSSALRDNIARKGSHAYYFAHAHQANGPQWDGQPQPRLLSRGSTLTSETSSSSHHSSTASNITTYAFHDNGNNVKLYVALEHVGERCSDEDISLDYTETSLSLMVRNYQPQPQCLRFGKLTAPIQSATWKKKDHRLILTIVKQEPREWHTIHDTGAPDHEVV</sequence>
<dbReference type="InParanoid" id="B7FV81"/>
<name>B7FV81_PHATC</name>
<dbReference type="PANTHER" id="PTHR13164:SF6">
    <property type="entry name" value="CS DOMAIN-CONTAINING PROTEIN"/>
    <property type="match status" value="1"/>
</dbReference>
<accession>B7FV81</accession>